<evidence type="ECO:0000313" key="1">
    <source>
        <dbReference type="EMBL" id="MQP13748.1"/>
    </source>
</evidence>
<comment type="caution">
    <text evidence="1">The sequence shown here is derived from an EMBL/GenBank/DDBJ whole genome shotgun (WGS) entry which is preliminary data.</text>
</comment>
<sequence length="89" mass="10285">MYKSKIDIDMHLFGKTLRQIMHDNEINCAEFAADIQLGPKYLTGVRQGKEVYNHAIYVRIVDGLKGYFSEDVYPDIRDKLIRASFGDEV</sequence>
<dbReference type="RefSeq" id="WP_153091393.1">
    <property type="nucleotide sequence ID" value="NZ_VZAH01000047.1"/>
</dbReference>
<organism evidence="1 2">
    <name type="scientific">Segatella copri</name>
    <dbReference type="NCBI Taxonomy" id="165179"/>
    <lineage>
        <taxon>Bacteria</taxon>
        <taxon>Pseudomonadati</taxon>
        <taxon>Bacteroidota</taxon>
        <taxon>Bacteroidia</taxon>
        <taxon>Bacteroidales</taxon>
        <taxon>Prevotellaceae</taxon>
        <taxon>Segatella</taxon>
    </lineage>
</organism>
<evidence type="ECO:0000313" key="2">
    <source>
        <dbReference type="Proteomes" id="UP000477980"/>
    </source>
</evidence>
<gene>
    <name evidence="1" type="ORF">F7D25_04830</name>
</gene>
<name>A0A6G1VLJ5_9BACT</name>
<dbReference type="Proteomes" id="UP000477980">
    <property type="component" value="Unassembled WGS sequence"/>
</dbReference>
<reference evidence="1 2" key="1">
    <citation type="submission" date="2019-09" db="EMBL/GenBank/DDBJ databases">
        <title>Distinct polysaccharide growth profiles of human intestinal Prevotella copri isolates.</title>
        <authorList>
            <person name="Fehlner-Peach H."/>
            <person name="Magnabosco C."/>
            <person name="Raghavan V."/>
            <person name="Scher J.U."/>
            <person name="Tett A."/>
            <person name="Cox L.M."/>
            <person name="Gottsegen C."/>
            <person name="Watters A."/>
            <person name="Wiltshire- Gordon J.D."/>
            <person name="Segata N."/>
            <person name="Bonneau R."/>
            <person name="Littman D.R."/>
        </authorList>
    </citation>
    <scope>NUCLEOTIDE SEQUENCE [LARGE SCALE GENOMIC DNA]</scope>
    <source>
        <strain evidence="2">iAA917</strain>
    </source>
</reference>
<dbReference type="EMBL" id="VZAH01000047">
    <property type="protein sequence ID" value="MQP13748.1"/>
    <property type="molecule type" value="Genomic_DNA"/>
</dbReference>
<evidence type="ECO:0008006" key="3">
    <source>
        <dbReference type="Google" id="ProtNLM"/>
    </source>
</evidence>
<accession>A0A6G1VLJ5</accession>
<dbReference type="AlphaFoldDB" id="A0A6G1VLJ5"/>
<proteinExistence type="predicted"/>
<protein>
    <recommendedName>
        <fullName evidence="3">XRE family transcriptional regulator</fullName>
    </recommendedName>
</protein>